<proteinExistence type="inferred from homology"/>
<feature type="transmembrane region" description="Helical" evidence="9">
    <location>
        <begin position="282"/>
        <end position="301"/>
    </location>
</feature>
<accession>A0ABP7XLY2</accession>
<evidence type="ECO:0000256" key="1">
    <source>
        <dbReference type="ARBA" id="ARBA00022448"/>
    </source>
</evidence>
<feature type="transmembrane region" description="Helical" evidence="9">
    <location>
        <begin position="523"/>
        <end position="545"/>
    </location>
</feature>
<feature type="transmembrane region" description="Helical" evidence="9">
    <location>
        <begin position="249"/>
        <end position="270"/>
    </location>
</feature>
<keyword evidence="2 9" id="KW-1003">Cell membrane</keyword>
<keyword evidence="1 9" id="KW-0813">Transport</keyword>
<feature type="transmembrane region" description="Helical" evidence="9">
    <location>
        <begin position="411"/>
        <end position="433"/>
    </location>
</feature>
<feature type="transmembrane region" description="Helical" evidence="9">
    <location>
        <begin position="59"/>
        <end position="80"/>
    </location>
</feature>
<feature type="transmembrane region" description="Helical" evidence="9">
    <location>
        <begin position="137"/>
        <end position="155"/>
    </location>
</feature>
<evidence type="ECO:0000256" key="4">
    <source>
        <dbReference type="ARBA" id="ARBA00022692"/>
    </source>
</evidence>
<evidence type="ECO:0000256" key="8">
    <source>
        <dbReference type="ARBA" id="ARBA00023136"/>
    </source>
</evidence>
<feature type="transmembrane region" description="Helical" evidence="9">
    <location>
        <begin position="175"/>
        <end position="195"/>
    </location>
</feature>
<dbReference type="EMBL" id="BAAAZH010000020">
    <property type="protein sequence ID" value="GAA4121850.1"/>
    <property type="molecule type" value="Genomic_DNA"/>
</dbReference>
<comment type="similarity">
    <text evidence="9">Belongs to the KdpA family.</text>
</comment>
<dbReference type="PANTHER" id="PTHR30607:SF2">
    <property type="entry name" value="POTASSIUM-TRANSPORTING ATPASE POTASSIUM-BINDING SUBUNIT"/>
    <property type="match status" value="1"/>
</dbReference>
<comment type="caution">
    <text evidence="10">The sequence shown here is derived from an EMBL/GenBank/DDBJ whole genome shotgun (WGS) entry which is preliminary data.</text>
</comment>
<dbReference type="RefSeq" id="WP_344733982.1">
    <property type="nucleotide sequence ID" value="NZ_BAAAZH010000020.1"/>
</dbReference>
<evidence type="ECO:0000256" key="6">
    <source>
        <dbReference type="ARBA" id="ARBA00022989"/>
    </source>
</evidence>
<feature type="transmembrane region" description="Helical" evidence="9">
    <location>
        <begin position="481"/>
        <end position="502"/>
    </location>
</feature>
<name>A0ABP7XLY2_9ACTN</name>
<keyword evidence="5 9" id="KW-0630">Potassium</keyword>
<keyword evidence="11" id="KW-1185">Reference proteome</keyword>
<keyword evidence="6 9" id="KW-1133">Transmembrane helix</keyword>
<dbReference type="InterPro" id="IPR004623">
    <property type="entry name" value="KdpA"/>
</dbReference>
<comment type="function">
    <text evidence="9">Part of the high-affinity ATP-driven potassium transport (or Kdp) system, which catalyzes the hydrolysis of ATP coupled with the electrogenic transport of potassium into the cytoplasm. This subunit binds the extracellular potassium ions and delivers the ions to the membrane domain of KdpB through an intramembrane tunnel.</text>
</comment>
<dbReference type="HAMAP" id="MF_00275">
    <property type="entry name" value="KdpA"/>
    <property type="match status" value="1"/>
</dbReference>
<reference evidence="11" key="1">
    <citation type="journal article" date="2019" name="Int. J. Syst. Evol. Microbiol.">
        <title>The Global Catalogue of Microorganisms (GCM) 10K type strain sequencing project: providing services to taxonomists for standard genome sequencing and annotation.</title>
        <authorList>
            <consortium name="The Broad Institute Genomics Platform"/>
            <consortium name="The Broad Institute Genome Sequencing Center for Infectious Disease"/>
            <person name="Wu L."/>
            <person name="Ma J."/>
        </authorList>
    </citation>
    <scope>NUCLEOTIDE SEQUENCE [LARGE SCALE GENOMIC DNA]</scope>
    <source>
        <strain evidence="11">JCM 16703</strain>
    </source>
</reference>
<evidence type="ECO:0000256" key="5">
    <source>
        <dbReference type="ARBA" id="ARBA00022958"/>
    </source>
</evidence>
<organism evidence="10 11">
    <name type="scientific">Nocardioides fonticola</name>
    <dbReference type="NCBI Taxonomy" id="450363"/>
    <lineage>
        <taxon>Bacteria</taxon>
        <taxon>Bacillati</taxon>
        <taxon>Actinomycetota</taxon>
        <taxon>Actinomycetes</taxon>
        <taxon>Propionibacteriales</taxon>
        <taxon>Nocardioidaceae</taxon>
        <taxon>Nocardioides</taxon>
    </lineage>
</organism>
<evidence type="ECO:0000256" key="9">
    <source>
        <dbReference type="HAMAP-Rule" id="MF_00275"/>
    </source>
</evidence>
<keyword evidence="8 9" id="KW-0472">Membrane</keyword>
<evidence type="ECO:0000313" key="10">
    <source>
        <dbReference type="EMBL" id="GAA4121850.1"/>
    </source>
</evidence>
<comment type="subunit">
    <text evidence="9">The system is composed of three essential subunits: KdpA, KdpB and KdpC.</text>
</comment>
<keyword evidence="3 9" id="KW-0633">Potassium transport</keyword>
<comment type="subcellular location">
    <subcellularLocation>
        <location evidence="9">Cell membrane</location>
        <topology evidence="9">Multi-pass membrane protein</topology>
    </subcellularLocation>
</comment>
<keyword evidence="7 9" id="KW-0406">Ion transport</keyword>
<evidence type="ECO:0000256" key="3">
    <source>
        <dbReference type="ARBA" id="ARBA00022538"/>
    </source>
</evidence>
<dbReference type="PANTHER" id="PTHR30607">
    <property type="entry name" value="POTASSIUM-TRANSPORTING ATPASE A CHAIN"/>
    <property type="match status" value="1"/>
</dbReference>
<dbReference type="Pfam" id="PF03814">
    <property type="entry name" value="KdpA"/>
    <property type="match status" value="1"/>
</dbReference>
<keyword evidence="4 9" id="KW-0812">Transmembrane</keyword>
<evidence type="ECO:0000256" key="7">
    <source>
        <dbReference type="ARBA" id="ARBA00023065"/>
    </source>
</evidence>
<gene>
    <name evidence="9 10" type="primary">kdpA</name>
    <name evidence="10" type="ORF">GCM10022215_27120</name>
</gene>
<dbReference type="NCBIfam" id="TIGR00680">
    <property type="entry name" value="kdpA"/>
    <property type="match status" value="1"/>
</dbReference>
<dbReference type="Proteomes" id="UP001501495">
    <property type="component" value="Unassembled WGS sequence"/>
</dbReference>
<evidence type="ECO:0000313" key="11">
    <source>
        <dbReference type="Proteomes" id="UP001501495"/>
    </source>
</evidence>
<sequence>MSETAAAFGQFAVLVVALVLVVPPLGRFLAHLYTSEKHLAVERGTYRLLRLDPDADQHWRVYALSVLGFSLVGILFLEAFGRLQQHLPLDIGMSALPADGAWNTAVSFVTNTNWQWYSGEAATGHLFQMAGLAVQNFVSAAVGMSVAAAFARSLARSRAGGRVGNFWADLVRTVVRVLLPGAVVGALLLVAAGVVQNFAAPRLVTTLDGGSQAITGGPVASQEVIKELGTNGGGFYNANSAHPFENPTALTNILEIFLILVLPFAMAWAFGHIVKDRRQGAAVVSVMALLLTTSIALMTWAEMAGHGTAPQLAGGAMEGKEVRFGEAASALFGAATTGTSTGAVNAMHDSFTAAGGGLAMFNMMLGEVAPGGVGSGLYGMLMLAVVTVFLSGLMVGRTPEYLGKKIGQREMVLVAAYVLATPVLVLVGIATAITANAGLAGLQESGSHGLSEALYAVTSAANNNGSAFGGLTSGTPFWNTLLGLLMLFGRFLPLILVLGLAGRFAAARTLPAGAGTLPTHRPLFVVLLTGVAIVLVGLTFVPVLALGPIAEALL</sequence>
<evidence type="ECO:0000256" key="2">
    <source>
        <dbReference type="ARBA" id="ARBA00022475"/>
    </source>
</evidence>
<dbReference type="PIRSF" id="PIRSF001294">
    <property type="entry name" value="K_ATPaseA"/>
    <property type="match status" value="1"/>
</dbReference>
<feature type="transmembrane region" description="Helical" evidence="9">
    <location>
        <begin position="6"/>
        <end position="30"/>
    </location>
</feature>
<feature type="transmembrane region" description="Helical" evidence="9">
    <location>
        <begin position="368"/>
        <end position="390"/>
    </location>
</feature>
<protein>
    <recommendedName>
        <fullName evidence="9">Potassium-transporting ATPase potassium-binding subunit</fullName>
    </recommendedName>
    <alternativeName>
        <fullName evidence="9">ATP phosphohydrolase [potassium-transporting] A chain</fullName>
    </alternativeName>
    <alternativeName>
        <fullName evidence="9">Potassium-binding and translocating subunit A</fullName>
    </alternativeName>
    <alternativeName>
        <fullName evidence="9">Potassium-translocating ATPase A chain</fullName>
    </alternativeName>
</protein>